<dbReference type="InterPro" id="IPR057596">
    <property type="entry name" value="RDRP_core"/>
</dbReference>
<dbReference type="GO" id="GO:0031380">
    <property type="term" value="C:nuclear RNA-directed RNA polymerase complex"/>
    <property type="evidence" value="ECO:0000318"/>
    <property type="project" value="GO_Central"/>
</dbReference>
<dbReference type="InterPro" id="IPR007855">
    <property type="entry name" value="RDRP"/>
</dbReference>
<dbReference type="GO" id="GO:0010495">
    <property type="term" value="P:siRNA-mediated long-distance post-transcriptional gene silencing"/>
    <property type="evidence" value="ECO:0007669"/>
    <property type="project" value="EnsemblPlants"/>
</dbReference>
<dbReference type="InterPro" id="IPR058752">
    <property type="entry name" value="RDRP_C_head"/>
</dbReference>
<dbReference type="GO" id="GO:0071667">
    <property type="term" value="F:DNA/RNA hybrid binding"/>
    <property type="evidence" value="ECO:0007669"/>
    <property type="project" value="EnsemblPlants"/>
</dbReference>
<evidence type="ECO:0000256" key="1">
    <source>
        <dbReference type="ARBA" id="ARBA00005762"/>
    </source>
</evidence>
<keyword evidence="4 9" id="KW-0548">Nucleotidyltransferase</keyword>
<evidence type="ECO:0000256" key="3">
    <source>
        <dbReference type="ARBA" id="ARBA00022679"/>
    </source>
</evidence>
<dbReference type="Pfam" id="PF26250">
    <property type="entry name" value="RRM_RdRP1_2"/>
    <property type="match status" value="1"/>
</dbReference>
<dbReference type="eggNOG" id="KOG0988">
    <property type="taxonomic scope" value="Eukaryota"/>
</dbReference>
<dbReference type="HOGENOM" id="CLU_001366_3_0_1"/>
<dbReference type="GO" id="GO:0003727">
    <property type="term" value="F:single-stranded RNA binding"/>
    <property type="evidence" value="ECO:0007669"/>
    <property type="project" value="EnsemblPlants"/>
</dbReference>
<proteinExistence type="inferred from homology"/>
<dbReference type="InterPro" id="IPR012677">
    <property type="entry name" value="Nucleotide-bd_a/b_plait_sf"/>
</dbReference>
<evidence type="ECO:0000256" key="8">
    <source>
        <dbReference type="PROSITE-ProRule" id="PRU00176"/>
    </source>
</evidence>
<dbReference type="PANTHER" id="PTHR23079:SF5">
    <property type="entry name" value="RNA-DEPENDENT RNA POLYMERASE 2"/>
    <property type="match status" value="1"/>
</dbReference>
<dbReference type="GO" id="GO:0030422">
    <property type="term" value="P:siRNA processing"/>
    <property type="evidence" value="ECO:0000318"/>
    <property type="project" value="GO_Central"/>
</dbReference>
<dbReference type="InterPro" id="IPR000504">
    <property type="entry name" value="RRM_dom"/>
</dbReference>
<comment type="similarity">
    <text evidence="1 9">Belongs to the RdRP family.</text>
</comment>
<evidence type="ECO:0000256" key="5">
    <source>
        <dbReference type="ARBA" id="ARBA00022884"/>
    </source>
</evidence>
<evidence type="ECO:0000313" key="11">
    <source>
        <dbReference type="EMBL" id="ERM99496.1"/>
    </source>
</evidence>
<evidence type="ECO:0000256" key="9">
    <source>
        <dbReference type="RuleBase" id="RU363098"/>
    </source>
</evidence>
<evidence type="ECO:0000256" key="2">
    <source>
        <dbReference type="ARBA" id="ARBA00022484"/>
    </source>
</evidence>
<dbReference type="STRING" id="13333.W1NRA4"/>
<dbReference type="InterPro" id="IPR035979">
    <property type="entry name" value="RBD_domain_sf"/>
</dbReference>
<dbReference type="Gramene" id="ERM99496">
    <property type="protein sequence ID" value="ERM99496"/>
    <property type="gene ID" value="AMTR_s00088p00026960"/>
</dbReference>
<keyword evidence="6 9" id="KW-0943">RNA-mediated gene silencing</keyword>
<gene>
    <name evidence="11" type="ORF">AMTR_s00088p00026960</name>
</gene>
<dbReference type="SUPFAM" id="SSF54928">
    <property type="entry name" value="RNA-binding domain, RBD"/>
    <property type="match status" value="1"/>
</dbReference>
<accession>W1NRA4</accession>
<dbReference type="GO" id="GO:0050832">
    <property type="term" value="P:defense response to fungus"/>
    <property type="evidence" value="ECO:0007669"/>
    <property type="project" value="EnsemblPlants"/>
</dbReference>
<dbReference type="EMBL" id="KI394998">
    <property type="protein sequence ID" value="ERM99496.1"/>
    <property type="molecule type" value="Genomic_DNA"/>
</dbReference>
<dbReference type="Pfam" id="PF26253">
    <property type="entry name" value="RdRP_head"/>
    <property type="match status" value="1"/>
</dbReference>
<keyword evidence="5 8" id="KW-0694">RNA-binding</keyword>
<dbReference type="EC" id="2.7.7.48" evidence="9"/>
<dbReference type="Pfam" id="PF05183">
    <property type="entry name" value="RdRP"/>
    <property type="match status" value="1"/>
</dbReference>
<dbReference type="PANTHER" id="PTHR23079">
    <property type="entry name" value="RNA-DEPENDENT RNA POLYMERASE"/>
    <property type="match status" value="1"/>
</dbReference>
<dbReference type="Gene3D" id="3.30.70.330">
    <property type="match status" value="1"/>
</dbReference>
<evidence type="ECO:0000313" key="12">
    <source>
        <dbReference type="Proteomes" id="UP000017836"/>
    </source>
</evidence>
<dbReference type="GO" id="GO:0005730">
    <property type="term" value="C:nucleolus"/>
    <property type="evidence" value="ECO:0007669"/>
    <property type="project" value="EnsemblPlants"/>
</dbReference>
<dbReference type="AlphaFoldDB" id="W1NRA4"/>
<dbReference type="GO" id="GO:0003968">
    <property type="term" value="F:RNA-directed RNA polymerase activity"/>
    <property type="evidence" value="ECO:0000318"/>
    <property type="project" value="GO_Central"/>
</dbReference>
<dbReference type="InterPro" id="IPR057590">
    <property type="entry name" value="PH_RDR1/2-like"/>
</dbReference>
<evidence type="ECO:0000256" key="7">
    <source>
        <dbReference type="ARBA" id="ARBA00048744"/>
    </source>
</evidence>
<dbReference type="InterPro" id="IPR058763">
    <property type="entry name" value="RRM_RDR1/2-like"/>
</dbReference>
<evidence type="ECO:0000256" key="6">
    <source>
        <dbReference type="ARBA" id="ARBA00023158"/>
    </source>
</evidence>
<comment type="catalytic activity">
    <reaction evidence="7 9">
        <text>RNA(n) + a ribonucleoside 5'-triphosphate = RNA(n+1) + diphosphate</text>
        <dbReference type="Rhea" id="RHEA:21248"/>
        <dbReference type="Rhea" id="RHEA-COMP:14527"/>
        <dbReference type="Rhea" id="RHEA-COMP:17342"/>
        <dbReference type="ChEBI" id="CHEBI:33019"/>
        <dbReference type="ChEBI" id="CHEBI:61557"/>
        <dbReference type="ChEBI" id="CHEBI:140395"/>
        <dbReference type="EC" id="2.7.7.48"/>
    </reaction>
</comment>
<evidence type="ECO:0000259" key="10">
    <source>
        <dbReference type="PROSITE" id="PS50102"/>
    </source>
</evidence>
<dbReference type="GO" id="GO:0140745">
    <property type="term" value="P:siRNA transcription"/>
    <property type="evidence" value="ECO:0007669"/>
    <property type="project" value="EnsemblPlants"/>
</dbReference>
<keyword evidence="2 9" id="KW-0696">RNA-directed RNA polymerase</keyword>
<keyword evidence="3 9" id="KW-0808">Transferase</keyword>
<dbReference type="Pfam" id="PF26252">
    <property type="entry name" value="RdRP_helical"/>
    <property type="match status" value="1"/>
</dbReference>
<dbReference type="InterPro" id="IPR058751">
    <property type="entry name" value="RDRP_helical"/>
</dbReference>
<keyword evidence="12" id="KW-1185">Reference proteome</keyword>
<name>W1NRA4_AMBTC</name>
<comment type="function">
    <text evidence="9">Probably involved in the RNA silencing pathway and required for the generation of small interfering RNAs (siRNAs).</text>
</comment>
<sequence>MEGSTVKVSTIPLSALAEELLQFLESHIGPRSIFACTIVTERRNWKSKGFGRVQFETCNDAKKANDLSLEGKLVFQGNHLSLTLGCEDIVPRPCRVENRVNGGFLKVGCLVYEDSMSVIGSWNLVKAELMPERKRVDFYVSERGELFKLETRFEDIVETFGCQIGGTNFDAILLQIKYAPRIYCKVPSSSKCGRDRYHICKEEYEFDWVRTTDFSASRTIGQSTYFCWMLHESTDIAIIKKSFPHHKEIQTLYLDKGVSFCSSSDLVPIINTLPDCKLAYEILFQLNALVHAGKISGPTIGQDLLDILAGNENVAKLALAKLHKSEATCYDPLQIIQRHINDITRNKKKLQSPSSSKLEDHNLMNCHRALVTPSKVYFLGPELETSNYIVKHFAAYADDFLRVSFVDEDWSKLPSDALSPKLESGFFAKPYRTNIYKRIVSVLRDGIVLGSKRFEFLAFSASQLRSNAVWMFASNENISVESIREWMGEFKNLRCIAKCAARMGQLFSSSTPTLSVPLHEVQVIPDIEVTTDGIEYCFSDGIGKISLAFARQVARRCGLKQPPSAFQIRYGGYKGVIAIDPTSFHKLALRPSMQKFNSNNTMLCVTKWSQSMPCYLNREIITLLSTLEIADHKFEAMQKQQMTLLDDMLTKRDVALNVLEDMIVGDYKEVLTKMLLHGCDPSTEPYLSMMLQALRDHQLSDIRSKCRLFVSKGRVLLGCLDESGTLSQGEVFLRVTMTKAELENDGQPFFERIDETTSVVVGAVVVTKNPCLHPGDVRVLQAVSGLELVDQGMVDCLVFPQNGERPHPNECSGGDLDGDLFFVCWDKDLIPTTNDPAMDYLGRRPRIMDHEVTMEEIQEFFVDYMINDNLGAISNAHLVLADREKSKARSPKCIELAKLHSMAVDFAKTGAPAEMPRSLMLKEYPDFMERGEKSTYASPGILGKLYRLAKEASNSQSFELVSSKNVALPFYDTNLLAKGFEEFIELAVKHKEAYGQKLQELMDYYGAESESEILSGNISKKSGYLQRDNRKYGEVKDRILIAVKNLQREAQGWFKSSCEPNQSSKLASAWYHVTYRPDHFSKVNFFSFPWILADVLLNIKAFKSQMR</sequence>
<dbReference type="OrthoDB" id="6513042at2759"/>
<reference evidence="12" key="1">
    <citation type="journal article" date="2013" name="Science">
        <title>The Amborella genome and the evolution of flowering plants.</title>
        <authorList>
            <consortium name="Amborella Genome Project"/>
        </authorList>
    </citation>
    <scope>NUCLEOTIDE SEQUENCE [LARGE SCALE GENOMIC DNA]</scope>
</reference>
<dbReference type="Proteomes" id="UP000017836">
    <property type="component" value="Unassembled WGS sequence"/>
</dbReference>
<dbReference type="KEGG" id="atr:18427525"/>
<evidence type="ECO:0000256" key="4">
    <source>
        <dbReference type="ARBA" id="ARBA00022695"/>
    </source>
</evidence>
<dbReference type="OMA" id="YHICKED"/>
<dbReference type="PROSITE" id="PS50102">
    <property type="entry name" value="RRM"/>
    <property type="match status" value="1"/>
</dbReference>
<feature type="domain" description="RRM" evidence="10">
    <location>
        <begin position="4"/>
        <end position="87"/>
    </location>
</feature>
<protein>
    <recommendedName>
        <fullName evidence="9">RNA-dependent RNA polymerase</fullName>
        <ecNumber evidence="9">2.7.7.48</ecNumber>
    </recommendedName>
</protein>
<dbReference type="Pfam" id="PF24823">
    <property type="entry name" value="PH_RDR2"/>
    <property type="match status" value="1"/>
</dbReference>
<organism evidence="11 12">
    <name type="scientific">Amborella trichopoda</name>
    <dbReference type="NCBI Taxonomy" id="13333"/>
    <lineage>
        <taxon>Eukaryota</taxon>
        <taxon>Viridiplantae</taxon>
        <taxon>Streptophyta</taxon>
        <taxon>Embryophyta</taxon>
        <taxon>Tracheophyta</taxon>
        <taxon>Spermatophyta</taxon>
        <taxon>Magnoliopsida</taxon>
        <taxon>Amborellales</taxon>
        <taxon>Amborellaceae</taxon>
        <taxon>Amborella</taxon>
    </lineage>
</organism>